<keyword evidence="4" id="KW-1185">Reference proteome</keyword>
<evidence type="ECO:0000259" key="2">
    <source>
        <dbReference type="PROSITE" id="PS50887"/>
    </source>
</evidence>
<dbReference type="PANTHER" id="PTHR45138">
    <property type="entry name" value="REGULATORY COMPONENTS OF SENSORY TRANSDUCTION SYSTEM"/>
    <property type="match status" value="1"/>
</dbReference>
<dbReference type="InterPro" id="IPR043128">
    <property type="entry name" value="Rev_trsase/Diguanyl_cyclase"/>
</dbReference>
<organism evidence="3 4">
    <name type="scientific">Fusibacter paucivorans</name>
    <dbReference type="NCBI Taxonomy" id="76009"/>
    <lineage>
        <taxon>Bacteria</taxon>
        <taxon>Bacillati</taxon>
        <taxon>Bacillota</taxon>
        <taxon>Clostridia</taxon>
        <taxon>Eubacteriales</taxon>
        <taxon>Eubacteriales Family XII. Incertae Sedis</taxon>
        <taxon>Fusibacter</taxon>
    </lineage>
</organism>
<evidence type="ECO:0000256" key="1">
    <source>
        <dbReference type="SAM" id="Phobius"/>
    </source>
</evidence>
<dbReference type="SMART" id="SM00267">
    <property type="entry name" value="GGDEF"/>
    <property type="match status" value="1"/>
</dbReference>
<keyword evidence="1" id="KW-0472">Membrane</keyword>
<dbReference type="Proteomes" id="UP000746471">
    <property type="component" value="Unassembled WGS sequence"/>
</dbReference>
<feature type="transmembrane region" description="Helical" evidence="1">
    <location>
        <begin position="107"/>
        <end position="129"/>
    </location>
</feature>
<dbReference type="Gene3D" id="3.30.70.270">
    <property type="match status" value="1"/>
</dbReference>
<accession>A0ABS5PQC4</accession>
<feature type="transmembrane region" description="Helical" evidence="1">
    <location>
        <begin position="45"/>
        <end position="68"/>
    </location>
</feature>
<name>A0ABS5PQC4_9FIRM</name>
<dbReference type="PROSITE" id="PS50887">
    <property type="entry name" value="GGDEF"/>
    <property type="match status" value="1"/>
</dbReference>
<feature type="domain" description="GGDEF" evidence="2">
    <location>
        <begin position="257"/>
        <end position="384"/>
    </location>
</feature>
<comment type="caution">
    <text evidence="3">The sequence shown here is derived from an EMBL/GenBank/DDBJ whole genome shotgun (WGS) entry which is preliminary data.</text>
</comment>
<sequence length="392" mass="44168">MEIKAILILSAMLFGISFFMHTFIIPNDQSYNRLDFMPALALLYVLTQTLLISSVNAFRLMIAVLYLGYAIMRLLTLKGVNLSAVATGLIQTAVFFGSIQIASKLPIFWLNTINILLGAAFLVLSILQLRQSDKKIDRDLSEINVIGFIALLILSLSSGYYMLNVGTGVFCLHQLAELVIYTKHDRILRTSVSTRLKELENRFERTVEFEAKKRTSVMADKIEHIREKSQKDPMTKALNRHGLTSEINNLIRDPAIKIFSIAIFDIDHFKSINDTKGHIVGDECLKFLSYTFMISNRKTDMLGRYGGDEFILIMPHVNAPAALEICERMRGLIQSKSVPKFTISLGIATYPYDGRAFTSLLEVADKGLYKAKEGGRNRVAYDGNVFIKNETK</sequence>
<gene>
    <name evidence="3" type="ORF">KHM83_11800</name>
</gene>
<reference evidence="3 4" key="1">
    <citation type="submission" date="2021-05" db="EMBL/GenBank/DDBJ databases">
        <title>Fusibacter ferrireducens sp. nov., an anaerobic, sulfur- and Fe-reducing bacterium isolated from the mangrove sediment.</title>
        <authorList>
            <person name="Qiu D."/>
        </authorList>
    </citation>
    <scope>NUCLEOTIDE SEQUENCE [LARGE SCALE GENOMIC DNA]</scope>
    <source>
        <strain evidence="3 4">DSM 12116</strain>
    </source>
</reference>
<keyword evidence="1" id="KW-0812">Transmembrane</keyword>
<feature type="transmembrane region" description="Helical" evidence="1">
    <location>
        <begin position="80"/>
        <end position="101"/>
    </location>
</feature>
<evidence type="ECO:0000313" key="4">
    <source>
        <dbReference type="Proteomes" id="UP000746471"/>
    </source>
</evidence>
<dbReference type="PANTHER" id="PTHR45138:SF9">
    <property type="entry name" value="DIGUANYLATE CYCLASE DGCM-RELATED"/>
    <property type="match status" value="1"/>
</dbReference>
<evidence type="ECO:0000313" key="3">
    <source>
        <dbReference type="EMBL" id="MBS7527365.1"/>
    </source>
</evidence>
<feature type="transmembrane region" description="Helical" evidence="1">
    <location>
        <begin position="7"/>
        <end position="25"/>
    </location>
</feature>
<dbReference type="NCBIfam" id="TIGR00254">
    <property type="entry name" value="GGDEF"/>
    <property type="match status" value="1"/>
</dbReference>
<proteinExistence type="predicted"/>
<dbReference type="SUPFAM" id="SSF55073">
    <property type="entry name" value="Nucleotide cyclase"/>
    <property type="match status" value="1"/>
</dbReference>
<dbReference type="InterPro" id="IPR050469">
    <property type="entry name" value="Diguanylate_Cyclase"/>
</dbReference>
<dbReference type="RefSeq" id="WP_213237226.1">
    <property type="nucleotide sequence ID" value="NZ_JAHBCL010000019.1"/>
</dbReference>
<dbReference type="CDD" id="cd01949">
    <property type="entry name" value="GGDEF"/>
    <property type="match status" value="1"/>
</dbReference>
<dbReference type="InterPro" id="IPR000160">
    <property type="entry name" value="GGDEF_dom"/>
</dbReference>
<dbReference type="InterPro" id="IPR029787">
    <property type="entry name" value="Nucleotide_cyclase"/>
</dbReference>
<keyword evidence="1" id="KW-1133">Transmembrane helix</keyword>
<dbReference type="Pfam" id="PF00990">
    <property type="entry name" value="GGDEF"/>
    <property type="match status" value="1"/>
</dbReference>
<protein>
    <submittedName>
        <fullName evidence="3">GGDEF domain-containing protein</fullName>
    </submittedName>
</protein>
<dbReference type="EMBL" id="JAHBCL010000019">
    <property type="protein sequence ID" value="MBS7527365.1"/>
    <property type="molecule type" value="Genomic_DNA"/>
</dbReference>
<feature type="transmembrane region" description="Helical" evidence="1">
    <location>
        <begin position="141"/>
        <end position="163"/>
    </location>
</feature>